<keyword evidence="3" id="KW-1185">Reference proteome</keyword>
<evidence type="ECO:0000313" key="3">
    <source>
        <dbReference type="Proteomes" id="UP000189513"/>
    </source>
</evidence>
<reference evidence="3" key="1">
    <citation type="journal article" date="2017" name="Genome Announc.">
        <title>Genome sequences of Cyberlindnera fabianii 65, Pichia kudriavzevii 129, and Saccharomyces cerevisiae 131 isolated from fermented masau fruits in Zimbabwe.</title>
        <authorList>
            <person name="van Rijswijck I.M.H."/>
            <person name="Derks M.F.L."/>
            <person name="Abee T."/>
            <person name="de Ridder D."/>
            <person name="Smid E.J."/>
        </authorList>
    </citation>
    <scope>NUCLEOTIDE SEQUENCE [LARGE SCALE GENOMIC DNA]</scope>
    <source>
        <strain evidence="3">65</strain>
    </source>
</reference>
<dbReference type="SUPFAM" id="SSF54637">
    <property type="entry name" value="Thioesterase/thiol ester dehydrase-isomerase"/>
    <property type="match status" value="1"/>
</dbReference>
<dbReference type="VEuPathDB" id="FungiDB:BON22_0424"/>
<gene>
    <name evidence="2" type="ORF">BON22_0424</name>
</gene>
<accession>A0A1V2LBR0</accession>
<proteinExistence type="predicted"/>
<dbReference type="PANTHER" id="PTHR47260">
    <property type="entry name" value="UPF0644 PROTEIN PB2B4.06"/>
    <property type="match status" value="1"/>
</dbReference>
<dbReference type="InterPro" id="IPR029069">
    <property type="entry name" value="HotDog_dom_sf"/>
</dbReference>
<dbReference type="PANTHER" id="PTHR47260:SF4">
    <property type="entry name" value="MIOREX COMPLEX COMPONENT 3"/>
    <property type="match status" value="1"/>
</dbReference>
<sequence length="223" mass="24810">MVGLIGKSLLAGGSFAIGFASFARAWPEYPDPTKDKRALTGQRADILESLKSNPQFTKLMGNADFVSDVHSSRIPKPHQNLMVSQGLLFGPNHLEIDPIVFINRKDNELQSFYHLGKDLTSYDGVIHNGVLSTIIDESLTFCGFPLLPSKRGVTAKLAVNFIEHVEPDSTIILKAKVKEHKGRKVVIEGFIETLDPSPVKVATAECILVEPKWFKYFSWLQLF</sequence>
<dbReference type="Proteomes" id="UP000189513">
    <property type="component" value="Unassembled WGS sequence"/>
</dbReference>
<dbReference type="OMA" id="GRKCIIT"/>
<protein>
    <submittedName>
        <fullName evidence="2">Putative mitochondrial membrane protein FMP10</fullName>
    </submittedName>
</protein>
<feature type="domain" description="Thioesterase" evidence="1">
    <location>
        <begin position="124"/>
        <end position="195"/>
    </location>
</feature>
<dbReference type="CDD" id="cd03443">
    <property type="entry name" value="PaaI_thioesterase"/>
    <property type="match status" value="1"/>
</dbReference>
<dbReference type="AlphaFoldDB" id="A0A1V2LBR0"/>
<dbReference type="EMBL" id="MPUK01000001">
    <property type="protein sequence ID" value="ONH69309.1"/>
    <property type="molecule type" value="Genomic_DNA"/>
</dbReference>
<evidence type="ECO:0000313" key="2">
    <source>
        <dbReference type="EMBL" id="ONH69309.1"/>
    </source>
</evidence>
<dbReference type="Gene3D" id="3.10.129.10">
    <property type="entry name" value="Hotdog Thioesterase"/>
    <property type="match status" value="1"/>
</dbReference>
<dbReference type="STRING" id="36022.A0A1V2LBR0"/>
<comment type="caution">
    <text evidence="2">The sequence shown here is derived from an EMBL/GenBank/DDBJ whole genome shotgun (WGS) entry which is preliminary data.</text>
</comment>
<dbReference type="Pfam" id="PF03061">
    <property type="entry name" value="4HBT"/>
    <property type="match status" value="1"/>
</dbReference>
<dbReference type="InterPro" id="IPR006683">
    <property type="entry name" value="Thioestr_dom"/>
</dbReference>
<name>A0A1V2LBR0_CYBFA</name>
<organism evidence="2 3">
    <name type="scientific">Cyberlindnera fabianii</name>
    <name type="common">Yeast</name>
    <name type="synonym">Hansenula fabianii</name>
    <dbReference type="NCBI Taxonomy" id="36022"/>
    <lineage>
        <taxon>Eukaryota</taxon>
        <taxon>Fungi</taxon>
        <taxon>Dikarya</taxon>
        <taxon>Ascomycota</taxon>
        <taxon>Saccharomycotina</taxon>
        <taxon>Saccharomycetes</taxon>
        <taxon>Phaffomycetales</taxon>
        <taxon>Phaffomycetaceae</taxon>
        <taxon>Cyberlindnera</taxon>
    </lineage>
</organism>
<dbReference type="InterPro" id="IPR052061">
    <property type="entry name" value="PTE-AB_protein"/>
</dbReference>
<evidence type="ECO:0000259" key="1">
    <source>
        <dbReference type="Pfam" id="PF03061"/>
    </source>
</evidence>